<name>A0A6N6JEB8_9RHOB</name>
<keyword evidence="6" id="KW-1185">Reference proteome</keyword>
<dbReference type="OrthoDB" id="9803630at2"/>
<dbReference type="Gene3D" id="1.10.10.10">
    <property type="entry name" value="Winged helix-like DNA-binding domain superfamily/Winged helix DNA-binding domain"/>
    <property type="match status" value="1"/>
</dbReference>
<dbReference type="SMART" id="SM00421">
    <property type="entry name" value="HTH_LUXR"/>
    <property type="match status" value="1"/>
</dbReference>
<sequence>METISLNTFTPSHSNFVPVMAPGITPPDDLKPSLTRRETEVLTWVACGKSNGCIADILGISYHTVDTHIRRIMLKFDVVSRTTAAVKAAQLGMLPAV</sequence>
<dbReference type="PROSITE" id="PS00622">
    <property type="entry name" value="HTH_LUXR_1"/>
    <property type="match status" value="1"/>
</dbReference>
<feature type="domain" description="HTH luxR-type" evidence="4">
    <location>
        <begin position="27"/>
        <end position="92"/>
    </location>
</feature>
<evidence type="ECO:0000256" key="2">
    <source>
        <dbReference type="ARBA" id="ARBA00023125"/>
    </source>
</evidence>
<evidence type="ECO:0000259" key="4">
    <source>
        <dbReference type="PROSITE" id="PS50043"/>
    </source>
</evidence>
<dbReference type="RefSeq" id="WP_159804479.1">
    <property type="nucleotide sequence ID" value="NZ_BLJE01000001.1"/>
</dbReference>
<dbReference type="GO" id="GO:0006355">
    <property type="term" value="P:regulation of DNA-templated transcription"/>
    <property type="evidence" value="ECO:0007669"/>
    <property type="project" value="InterPro"/>
</dbReference>
<dbReference type="InterPro" id="IPR036388">
    <property type="entry name" value="WH-like_DNA-bd_sf"/>
</dbReference>
<evidence type="ECO:0000256" key="1">
    <source>
        <dbReference type="ARBA" id="ARBA00023015"/>
    </source>
</evidence>
<gene>
    <name evidence="5" type="ORF">KIN_06260</name>
</gene>
<dbReference type="AlphaFoldDB" id="A0A6N6JEB8"/>
<dbReference type="CDD" id="cd06170">
    <property type="entry name" value="LuxR_C_like"/>
    <property type="match status" value="1"/>
</dbReference>
<keyword evidence="3" id="KW-0804">Transcription</keyword>
<dbReference type="Proteomes" id="UP000436822">
    <property type="component" value="Unassembled WGS sequence"/>
</dbReference>
<evidence type="ECO:0000256" key="3">
    <source>
        <dbReference type="ARBA" id="ARBA00023163"/>
    </source>
</evidence>
<reference evidence="5 6" key="1">
    <citation type="submission" date="2019-12" db="EMBL/GenBank/DDBJ databases">
        <title>Litoreibacter badius sp. nov., a novel bacteriochlorophyll a-containing bacterium in the genus Litoreibacter.</title>
        <authorList>
            <person name="Kanamuro M."/>
            <person name="Takabe Y."/>
            <person name="Mori K."/>
            <person name="Takaichi S."/>
            <person name="Hanada S."/>
        </authorList>
    </citation>
    <scope>NUCLEOTIDE SEQUENCE [LARGE SCALE GENOMIC DNA]</scope>
    <source>
        <strain evidence="5 6">K6</strain>
    </source>
</reference>
<dbReference type="InterPro" id="IPR016032">
    <property type="entry name" value="Sig_transdc_resp-reg_C-effctor"/>
</dbReference>
<dbReference type="EMBL" id="BLJE01000001">
    <property type="protein sequence ID" value="GFE63552.1"/>
    <property type="molecule type" value="Genomic_DNA"/>
</dbReference>
<keyword evidence="1" id="KW-0805">Transcription regulation</keyword>
<dbReference type="GO" id="GO:0003677">
    <property type="term" value="F:DNA binding"/>
    <property type="evidence" value="ECO:0007669"/>
    <property type="project" value="UniProtKB-KW"/>
</dbReference>
<dbReference type="PROSITE" id="PS50043">
    <property type="entry name" value="HTH_LUXR_2"/>
    <property type="match status" value="1"/>
</dbReference>
<accession>A0A6N6JEB8</accession>
<dbReference type="PANTHER" id="PTHR44688:SF16">
    <property type="entry name" value="DNA-BINDING TRANSCRIPTIONAL ACTIVATOR DEVR_DOSR"/>
    <property type="match status" value="1"/>
</dbReference>
<dbReference type="InterPro" id="IPR000792">
    <property type="entry name" value="Tscrpt_reg_LuxR_C"/>
</dbReference>
<evidence type="ECO:0000313" key="6">
    <source>
        <dbReference type="Proteomes" id="UP000436822"/>
    </source>
</evidence>
<keyword evidence="2" id="KW-0238">DNA-binding</keyword>
<dbReference type="PRINTS" id="PR00038">
    <property type="entry name" value="HTHLUXR"/>
</dbReference>
<dbReference type="Pfam" id="PF00196">
    <property type="entry name" value="GerE"/>
    <property type="match status" value="1"/>
</dbReference>
<organism evidence="5 6">
    <name type="scientific">Litoreibacter roseus</name>
    <dbReference type="NCBI Taxonomy" id="2601869"/>
    <lineage>
        <taxon>Bacteria</taxon>
        <taxon>Pseudomonadati</taxon>
        <taxon>Pseudomonadota</taxon>
        <taxon>Alphaproteobacteria</taxon>
        <taxon>Rhodobacterales</taxon>
        <taxon>Roseobacteraceae</taxon>
        <taxon>Litoreibacter</taxon>
    </lineage>
</organism>
<proteinExistence type="predicted"/>
<protein>
    <recommendedName>
        <fullName evidence="4">HTH luxR-type domain-containing protein</fullName>
    </recommendedName>
</protein>
<dbReference type="SUPFAM" id="SSF46894">
    <property type="entry name" value="C-terminal effector domain of the bipartite response regulators"/>
    <property type="match status" value="1"/>
</dbReference>
<comment type="caution">
    <text evidence="5">The sequence shown here is derived from an EMBL/GenBank/DDBJ whole genome shotgun (WGS) entry which is preliminary data.</text>
</comment>
<evidence type="ECO:0000313" key="5">
    <source>
        <dbReference type="EMBL" id="GFE63552.1"/>
    </source>
</evidence>
<dbReference type="PANTHER" id="PTHR44688">
    <property type="entry name" value="DNA-BINDING TRANSCRIPTIONAL ACTIVATOR DEVR_DOSR"/>
    <property type="match status" value="1"/>
</dbReference>